<evidence type="ECO:0000256" key="1">
    <source>
        <dbReference type="SAM" id="MobiDB-lite"/>
    </source>
</evidence>
<dbReference type="HAMAP" id="MF_00469">
    <property type="entry name" value="TrhO"/>
    <property type="match status" value="1"/>
</dbReference>
<dbReference type="Pfam" id="PF17773">
    <property type="entry name" value="UPF0176_N"/>
    <property type="match status" value="1"/>
</dbReference>
<keyword evidence="4" id="KW-1185">Reference proteome</keyword>
<dbReference type="PROSITE" id="PS50206">
    <property type="entry name" value="RHODANESE_3"/>
    <property type="match status" value="1"/>
</dbReference>
<proteinExistence type="inferred from homology"/>
<dbReference type="Gene3D" id="3.40.250.10">
    <property type="entry name" value="Rhodanese-like domain"/>
    <property type="match status" value="1"/>
</dbReference>
<protein>
    <recommendedName>
        <fullName evidence="2">Rhodanese domain-containing protein</fullName>
    </recommendedName>
</protein>
<accession>A0AAW2YVT4</accession>
<feature type="domain" description="Rhodanese" evidence="2">
    <location>
        <begin position="436"/>
        <end position="530"/>
    </location>
</feature>
<dbReference type="SUPFAM" id="SSF52821">
    <property type="entry name" value="Rhodanese/Cell cycle control phosphatase"/>
    <property type="match status" value="1"/>
</dbReference>
<dbReference type="NCBIfam" id="NF001136">
    <property type="entry name" value="PRK00142.1-4"/>
    <property type="match status" value="1"/>
</dbReference>
<dbReference type="InterPro" id="IPR001763">
    <property type="entry name" value="Rhodanese-like_dom"/>
</dbReference>
<dbReference type="PANTHER" id="PTHR43268">
    <property type="entry name" value="THIOSULFATE SULFURTRANSFERASE/RHODANESE-LIKE DOMAIN-CONTAINING PROTEIN 2"/>
    <property type="match status" value="1"/>
</dbReference>
<dbReference type="EMBL" id="JAOPGA020000734">
    <property type="protein sequence ID" value="KAL0481197.1"/>
    <property type="molecule type" value="Genomic_DNA"/>
</dbReference>
<dbReference type="CDD" id="cd01518">
    <property type="entry name" value="RHOD_YceA"/>
    <property type="match status" value="1"/>
</dbReference>
<organism evidence="3 4">
    <name type="scientific">Acrasis kona</name>
    <dbReference type="NCBI Taxonomy" id="1008807"/>
    <lineage>
        <taxon>Eukaryota</taxon>
        <taxon>Discoba</taxon>
        <taxon>Heterolobosea</taxon>
        <taxon>Tetramitia</taxon>
        <taxon>Eutetramitia</taxon>
        <taxon>Acrasidae</taxon>
        <taxon>Acrasis</taxon>
    </lineage>
</organism>
<feature type="compositionally biased region" description="Polar residues" evidence="1">
    <location>
        <begin position="245"/>
        <end position="254"/>
    </location>
</feature>
<sequence length="575" mass="66126">MNCQQDMSMESFYSYVNSIRIEYEKASLDFEQALQKKEMNTYTLQQIESEITSDLLPRYEKLIQDLSSIQQEQQEYNWYQSSIGRELDVLQTMITEQDNRINSLHKAVEDIRLDSIKSLDSYPDEHVELMQLNDVIKEKIQQTKVSIAEDEKLLQSKRLHLSQARLHTADAHRKVDIDNITLCQVQSRLQIVTKESDPLKESIKSLKMQLEALYVEEAHIGMSRPVNTSTPKVNRPKPPPFVPNVNRSTSSPKTNVMPPRIVPSISKDQHINNQINTKSAFDDDDDEEICIVTSKINNQATPKNDRQARLQDAEGEIVVAALYKFVTLTDYVELRTPLQDFMKQNDIKGLLLLAQEGINGTVAGTRTNIDLLLDWLRKDPRFLNIEHKESYCDVQPFRRTKVKLKKEIVNLGVDGVDPNNLVGHYVEPQEWNEIISDPDVVLIDTRNDYEIKSGTFENALNPQTKRFSEFPTYIENNFNPSKHKKVAMFCTGGIRCEKASSYMLNQGFEKVYHLKGGILKYLETVPQEQSMYKGDCFVFDGRVTVKHDLSKGDHTSFPEYYEKFGGPSQQEEGPI</sequence>
<reference evidence="3 4" key="1">
    <citation type="submission" date="2024-03" db="EMBL/GenBank/DDBJ databases">
        <title>The Acrasis kona genome and developmental transcriptomes reveal deep origins of eukaryotic multicellular pathways.</title>
        <authorList>
            <person name="Sheikh S."/>
            <person name="Fu C.-J."/>
            <person name="Brown M.W."/>
            <person name="Baldauf S.L."/>
        </authorList>
    </citation>
    <scope>NUCLEOTIDE SEQUENCE [LARGE SCALE GENOMIC DNA]</scope>
    <source>
        <strain evidence="3 4">ATCC MYA-3509</strain>
    </source>
</reference>
<dbReference type="AlphaFoldDB" id="A0AAW2YVT4"/>
<name>A0AAW2YVT4_9EUKA</name>
<dbReference type="PANTHER" id="PTHR43268:SF3">
    <property type="entry name" value="RHODANESE-LIKE DOMAIN-CONTAINING PROTEIN 7-RELATED"/>
    <property type="match status" value="1"/>
</dbReference>
<dbReference type="InterPro" id="IPR020936">
    <property type="entry name" value="TrhO"/>
</dbReference>
<dbReference type="Proteomes" id="UP001431209">
    <property type="component" value="Unassembled WGS sequence"/>
</dbReference>
<dbReference type="InterPro" id="IPR036873">
    <property type="entry name" value="Rhodanese-like_dom_sf"/>
</dbReference>
<dbReference type="Pfam" id="PF00581">
    <property type="entry name" value="Rhodanese"/>
    <property type="match status" value="1"/>
</dbReference>
<dbReference type="InterPro" id="IPR040503">
    <property type="entry name" value="TRHO_N"/>
</dbReference>
<evidence type="ECO:0000259" key="2">
    <source>
        <dbReference type="PROSITE" id="PS50206"/>
    </source>
</evidence>
<dbReference type="Gene3D" id="3.30.70.100">
    <property type="match status" value="1"/>
</dbReference>
<dbReference type="SMART" id="SM00450">
    <property type="entry name" value="RHOD"/>
    <property type="match status" value="1"/>
</dbReference>
<evidence type="ECO:0000313" key="4">
    <source>
        <dbReference type="Proteomes" id="UP001431209"/>
    </source>
</evidence>
<comment type="caution">
    <text evidence="3">The sequence shown here is derived from an EMBL/GenBank/DDBJ whole genome shotgun (WGS) entry which is preliminary data.</text>
</comment>
<gene>
    <name evidence="3" type="ORF">AKO1_012612</name>
</gene>
<feature type="region of interest" description="Disordered" evidence="1">
    <location>
        <begin position="225"/>
        <end position="258"/>
    </location>
</feature>
<evidence type="ECO:0000313" key="3">
    <source>
        <dbReference type="EMBL" id="KAL0481197.1"/>
    </source>
</evidence>